<dbReference type="OrthoDB" id="9757917at2"/>
<protein>
    <recommendedName>
        <fullName evidence="7">DNA2/NAM7 helicase-like C-terminal domain-containing protein</fullName>
    </recommendedName>
</protein>
<keyword evidence="4" id="KW-0067">ATP-binding</keyword>
<keyword evidence="5" id="KW-0175">Coiled coil</keyword>
<feature type="region of interest" description="Disordered" evidence="6">
    <location>
        <begin position="223"/>
        <end position="245"/>
    </location>
</feature>
<evidence type="ECO:0000256" key="5">
    <source>
        <dbReference type="SAM" id="Coils"/>
    </source>
</evidence>
<gene>
    <name evidence="8" type="ORF">A3Q29_15385</name>
</gene>
<feature type="compositionally biased region" description="Acidic residues" evidence="6">
    <location>
        <begin position="231"/>
        <end position="244"/>
    </location>
</feature>
<keyword evidence="9" id="KW-1185">Reference proteome</keyword>
<evidence type="ECO:0000256" key="2">
    <source>
        <dbReference type="ARBA" id="ARBA00022801"/>
    </source>
</evidence>
<name>A0A1S1HTF5_PROST</name>
<dbReference type="Gene3D" id="3.40.50.300">
    <property type="entry name" value="P-loop containing nucleotide triphosphate hydrolases"/>
    <property type="match status" value="2"/>
</dbReference>
<dbReference type="InterPro" id="IPR041679">
    <property type="entry name" value="DNA2/NAM7-like_C"/>
</dbReference>
<dbReference type="InterPro" id="IPR050534">
    <property type="entry name" value="Coronavir_polyprotein_1ab"/>
</dbReference>
<dbReference type="PANTHER" id="PTHR43788:SF8">
    <property type="entry name" value="DNA-BINDING PROTEIN SMUBP-2"/>
    <property type="match status" value="1"/>
</dbReference>
<evidence type="ECO:0000256" key="1">
    <source>
        <dbReference type="ARBA" id="ARBA00022741"/>
    </source>
</evidence>
<evidence type="ECO:0000259" key="7">
    <source>
        <dbReference type="Pfam" id="PF13087"/>
    </source>
</evidence>
<dbReference type="PANTHER" id="PTHR43788">
    <property type="entry name" value="DNA2/NAM7 HELICASE FAMILY MEMBER"/>
    <property type="match status" value="1"/>
</dbReference>
<comment type="caution">
    <text evidence="8">The sequence shown here is derived from an EMBL/GenBank/DDBJ whole genome shotgun (WGS) entry which is preliminary data.</text>
</comment>
<dbReference type="GO" id="GO:0005524">
    <property type="term" value="F:ATP binding"/>
    <property type="evidence" value="ECO:0007669"/>
    <property type="project" value="UniProtKB-KW"/>
</dbReference>
<keyword evidence="2" id="KW-0378">Hydrolase</keyword>
<keyword evidence="3" id="KW-0347">Helicase</keyword>
<keyword evidence="1" id="KW-0547">Nucleotide-binding</keyword>
<feature type="coiled-coil region" evidence="5">
    <location>
        <begin position="591"/>
        <end position="618"/>
    </location>
</feature>
<dbReference type="Proteomes" id="UP000179588">
    <property type="component" value="Unassembled WGS sequence"/>
</dbReference>
<organism evidence="8 9">
    <name type="scientific">Providencia stuartii</name>
    <dbReference type="NCBI Taxonomy" id="588"/>
    <lineage>
        <taxon>Bacteria</taxon>
        <taxon>Pseudomonadati</taxon>
        <taxon>Pseudomonadota</taxon>
        <taxon>Gammaproteobacteria</taxon>
        <taxon>Enterobacterales</taxon>
        <taxon>Morganellaceae</taxon>
        <taxon>Providencia</taxon>
    </lineage>
</organism>
<dbReference type="AlphaFoldDB" id="A0A1S1HTF5"/>
<dbReference type="GO" id="GO:0016787">
    <property type="term" value="F:hydrolase activity"/>
    <property type="evidence" value="ECO:0007669"/>
    <property type="project" value="UniProtKB-KW"/>
</dbReference>
<evidence type="ECO:0000256" key="4">
    <source>
        <dbReference type="ARBA" id="ARBA00022840"/>
    </source>
</evidence>
<proteinExistence type="predicted"/>
<dbReference type="EMBL" id="LVIE01000068">
    <property type="protein sequence ID" value="OHT25132.1"/>
    <property type="molecule type" value="Genomic_DNA"/>
</dbReference>
<dbReference type="InterPro" id="IPR027417">
    <property type="entry name" value="P-loop_NTPase"/>
</dbReference>
<dbReference type="SUPFAM" id="SSF52540">
    <property type="entry name" value="P-loop containing nucleoside triphosphate hydrolases"/>
    <property type="match status" value="1"/>
</dbReference>
<dbReference type="RefSeq" id="WP_070925905.1">
    <property type="nucleotide sequence ID" value="NZ_VAUE01000026.1"/>
</dbReference>
<evidence type="ECO:0000256" key="6">
    <source>
        <dbReference type="SAM" id="MobiDB-lite"/>
    </source>
</evidence>
<feature type="coiled-coil region" evidence="5">
    <location>
        <begin position="660"/>
        <end position="694"/>
    </location>
</feature>
<reference evidence="8 9" key="1">
    <citation type="submission" date="2016-03" db="EMBL/GenBank/DDBJ databases">
        <title>Genome sequence of Providencia stuartii strain, isolated from the salivary glands of larval Lucilia sericata.</title>
        <authorList>
            <person name="Yuan Y."/>
            <person name="Zhang Y."/>
            <person name="Fu S."/>
            <person name="Crippen T.L."/>
            <person name="Visi D."/>
            <person name="Benbow M.E."/>
            <person name="Allen M."/>
            <person name="Tomberlin J.K."/>
            <person name="Sze S.-H."/>
            <person name="Tarone A.M."/>
        </authorList>
    </citation>
    <scope>NUCLEOTIDE SEQUENCE [LARGE SCALE GENOMIC DNA]</scope>
    <source>
        <strain evidence="8 9">Crippen</strain>
    </source>
</reference>
<evidence type="ECO:0000313" key="8">
    <source>
        <dbReference type="EMBL" id="OHT25132.1"/>
    </source>
</evidence>
<dbReference type="Pfam" id="PF13087">
    <property type="entry name" value="AAA_12"/>
    <property type="match status" value="1"/>
</dbReference>
<dbReference type="InterPro" id="IPR047187">
    <property type="entry name" value="SF1_C_Upf1"/>
</dbReference>
<sequence>MPSKPLPIDILSAWQRIEFFHPYSPDIDSKKKLSISLKALKENNNQLPWLCDTYREQYKIPKTAAFILYLGEFEKNLSSSLIQNIVGSETGQAKEECEQRLSNEGVTYFATLTIDNNGVPNIQSFSVSALPWALSHLQEKNEAELYSANFAVSCEQLISQVTTLLSSLQDPEHNPSGIMRADDLANLLELLTQWANYPKRHDWSADVTISWSDTSKRKKERTVEKNKEVLEPVEEPEEEEEEEEGKIATLPILNSFFFTDLETVIADLKQQSLSPTSALQRYLSLNNDVTHDLYTSTGLVKIIEQLHPKYMPLGRWPSNPQHTMSLMQQFAINTAVKELANGGLLSVNGPPGTGKTTLLRDLIAHNIVERAQKIADYAIVDDTLTEQGFIIPALTGYEMVIASSNNAAVENISKELPQKSALGEAFSSLDYLAPVANQVAAKYRPKKQNKTQVNSAKPPLYYPLEQKKQCWGLISVALGKKANRSYFKQRLFFDEHQPSVDNNTPRPDDENFLNLWNWFKSYQGDSFAIAKKKFNQCWQETKALQQELHDFAELLTQCSNDKLSAFENLFSKAQQKISKKTHRLKRLQYKQKLLEIRQNDIHARIDELEQQRQQLENKRFQRLFRFLNKKAFSDNEQALNNWQQYAGKYNKKQQETNSLILEHKNKLEKTQQRVQEYQQKIHFINHHKSELQERYPKMTLPTEDKNIYDADLQRTAFWQNKKINTQRSKLFIAAMELHQAWLYEAFHNNSFKRNFIGGLATFLDNPQKLPSILPRWQTLAMIVPVISTTFAAVSRMFDGVGREAFGWLMIDEAGQASPQQAIGAIWRAKRVLVVGDPLQIEPVFTASPTLVNHLCQEALHQYADSWNPQTFSIQQIADRVNAWGCQLEVMNNPIWIGIPLWVHRRCIEPMFSLANNMAYNGRMIHADAKEKICSCSISDQLKNHWVVSKGNMGNKQYRDSHGKDLLTLVSRLIQEKSTLQSIYVITPFKAVKTALIELLKETDLSAIQQPAIKITQKEINHWAKHNIGTVHTFQGKENDTVIFVLGCSIGEEGGAQWAASKPNLLNVALTRAKKYIFVIGDPDVWGHLPSFSDVANTLPKEIGTLE</sequence>
<evidence type="ECO:0000256" key="3">
    <source>
        <dbReference type="ARBA" id="ARBA00022806"/>
    </source>
</evidence>
<accession>A0A1S1HTF5</accession>
<dbReference type="GO" id="GO:0043139">
    <property type="term" value="F:5'-3' DNA helicase activity"/>
    <property type="evidence" value="ECO:0007669"/>
    <property type="project" value="TreeGrafter"/>
</dbReference>
<evidence type="ECO:0000313" key="9">
    <source>
        <dbReference type="Proteomes" id="UP000179588"/>
    </source>
</evidence>
<dbReference type="CDD" id="cd18808">
    <property type="entry name" value="SF1_C_Upf1"/>
    <property type="match status" value="1"/>
</dbReference>
<feature type="domain" description="DNA2/NAM7 helicase-like C-terminal" evidence="7">
    <location>
        <begin position="954"/>
        <end position="1082"/>
    </location>
</feature>